<gene>
    <name evidence="2" type="ORF">ACFO60_29675</name>
</gene>
<dbReference type="InterPro" id="IPR051397">
    <property type="entry name" value="Zn-ADH-like_protein"/>
</dbReference>
<dbReference type="InterPro" id="IPR011032">
    <property type="entry name" value="GroES-like_sf"/>
</dbReference>
<dbReference type="RefSeq" id="WP_380846587.1">
    <property type="nucleotide sequence ID" value="NZ_JBHSFP010000026.1"/>
</dbReference>
<dbReference type="InterPro" id="IPR036291">
    <property type="entry name" value="NAD(P)-bd_dom_sf"/>
</dbReference>
<dbReference type="Proteomes" id="UP001596004">
    <property type="component" value="Unassembled WGS sequence"/>
</dbReference>
<name>A0ABV9CQY6_9ACTN</name>
<dbReference type="SUPFAM" id="SSF51735">
    <property type="entry name" value="NAD(P)-binding Rossmann-fold domains"/>
    <property type="match status" value="1"/>
</dbReference>
<dbReference type="EMBL" id="JBHSFP010000026">
    <property type="protein sequence ID" value="MFC4534949.1"/>
    <property type="molecule type" value="Genomic_DNA"/>
</dbReference>
<evidence type="ECO:0000259" key="1">
    <source>
        <dbReference type="Pfam" id="PF00107"/>
    </source>
</evidence>
<comment type="caution">
    <text evidence="2">The sequence shown here is derived from an EMBL/GenBank/DDBJ whole genome shotgun (WGS) entry which is preliminary data.</text>
</comment>
<accession>A0ABV9CQY6</accession>
<dbReference type="Gene3D" id="3.90.180.10">
    <property type="entry name" value="Medium-chain alcohol dehydrogenases, catalytic domain"/>
    <property type="match status" value="2"/>
</dbReference>
<sequence length="319" mass="33626">MKAAVLHEIGGVPRYEDFPDPVAGDGEVVIDVKAVAVENVDKAIAAGTHYASEKYIGRFPAIPAFDGIGALPDGTLVGFGDIRLPYGALAEKTVVPQGSYMPIPDGIDPVVVAVMASAVTAMSMKTAAGFVPGETVLVQGATGVAGRLAVKVARLLGAGRIIATGRDDDQLREVEAIGADTVINTAVSDEALTQAYLDARGDGYDVVVDYLWGRPSEILLRALVPRSFAFGKPTRVVQIGESADTEIALAGSSLRTSGVEIYGAAKGLDPQTMGEVYQQIVTWTRSGELTFDVEKVPLSDIETAWRRTDLKGRRLVVTP</sequence>
<proteinExistence type="predicted"/>
<dbReference type="PANTHER" id="PTHR43677">
    <property type="entry name" value="SHORT-CHAIN DEHYDROGENASE/REDUCTASE"/>
    <property type="match status" value="1"/>
</dbReference>
<organism evidence="2 3">
    <name type="scientific">Sphaerisporangium dianthi</name>
    <dbReference type="NCBI Taxonomy" id="1436120"/>
    <lineage>
        <taxon>Bacteria</taxon>
        <taxon>Bacillati</taxon>
        <taxon>Actinomycetota</taxon>
        <taxon>Actinomycetes</taxon>
        <taxon>Streptosporangiales</taxon>
        <taxon>Streptosporangiaceae</taxon>
        <taxon>Sphaerisporangium</taxon>
    </lineage>
</organism>
<dbReference type="Gene3D" id="3.40.50.720">
    <property type="entry name" value="NAD(P)-binding Rossmann-like Domain"/>
    <property type="match status" value="1"/>
</dbReference>
<protein>
    <submittedName>
        <fullName evidence="2">Zinc-binding alcohol dehydrogenase family protein</fullName>
    </submittedName>
</protein>
<dbReference type="PANTHER" id="PTHR43677:SF11">
    <property type="entry name" value="ZINC-CONTAINING ALCOHOL DEHYDROGENASE"/>
    <property type="match status" value="1"/>
</dbReference>
<evidence type="ECO:0000313" key="2">
    <source>
        <dbReference type="EMBL" id="MFC4534949.1"/>
    </source>
</evidence>
<feature type="domain" description="Alcohol dehydrogenase-like C-terminal" evidence="1">
    <location>
        <begin position="146"/>
        <end position="211"/>
    </location>
</feature>
<reference evidence="3" key="1">
    <citation type="journal article" date="2019" name="Int. J. Syst. Evol. Microbiol.">
        <title>The Global Catalogue of Microorganisms (GCM) 10K type strain sequencing project: providing services to taxonomists for standard genome sequencing and annotation.</title>
        <authorList>
            <consortium name="The Broad Institute Genomics Platform"/>
            <consortium name="The Broad Institute Genome Sequencing Center for Infectious Disease"/>
            <person name="Wu L."/>
            <person name="Ma J."/>
        </authorList>
    </citation>
    <scope>NUCLEOTIDE SEQUENCE [LARGE SCALE GENOMIC DNA]</scope>
    <source>
        <strain evidence="3">CGMCC 4.7132</strain>
    </source>
</reference>
<dbReference type="SUPFAM" id="SSF50129">
    <property type="entry name" value="GroES-like"/>
    <property type="match status" value="1"/>
</dbReference>
<evidence type="ECO:0000313" key="3">
    <source>
        <dbReference type="Proteomes" id="UP001596004"/>
    </source>
</evidence>
<dbReference type="InterPro" id="IPR013149">
    <property type="entry name" value="ADH-like_C"/>
</dbReference>
<dbReference type="Pfam" id="PF00107">
    <property type="entry name" value="ADH_zinc_N"/>
    <property type="match status" value="1"/>
</dbReference>
<keyword evidence="3" id="KW-1185">Reference proteome</keyword>